<dbReference type="PANTHER" id="PTHR34598">
    <property type="entry name" value="BLL6449 PROTEIN"/>
    <property type="match status" value="1"/>
</dbReference>
<evidence type="ECO:0000313" key="3">
    <source>
        <dbReference type="Proteomes" id="UP000326198"/>
    </source>
</evidence>
<evidence type="ECO:0000313" key="2">
    <source>
        <dbReference type="EMBL" id="KAE8375463.1"/>
    </source>
</evidence>
<dbReference type="EMBL" id="ML736260">
    <property type="protein sequence ID" value="KAE8375463.1"/>
    <property type="molecule type" value="Genomic_DNA"/>
</dbReference>
<protein>
    <recommendedName>
        <fullName evidence="4">Methyltransferase</fullName>
    </recommendedName>
</protein>
<dbReference type="OrthoDB" id="412788at2759"/>
<proteinExistence type="inferred from homology"/>
<sequence>MAVEIATPGVDALVNYYLPNSDGSPPTTNDMAVMLGQKDMISHRMRIHDLRSEKEHYSLDRNGFQYATLHSKLTDATDDGQVREIYYKEIEELVKNVTGAKRVLVFNHAVRTKTGNEYGDQVKDRYQGVEGPAYRIHIDQTPQGALSIAQFMFPELAEELQNGNFQVINVWRPLVRVQRDPLMVADTAQMPADDLLLINRVYYNGLRSSNFVIKYAGKPTAPQEGTVDGYSSNGKHNWWYIEHQEPTEALVFSSSGFRNGKAIIGTPHGSFCLPHQDQYPARQSIECRSLFIAVKISEFPSFIPM</sequence>
<dbReference type="GO" id="GO:0016491">
    <property type="term" value="F:oxidoreductase activity"/>
    <property type="evidence" value="ECO:0007669"/>
    <property type="project" value="InterPro"/>
</dbReference>
<dbReference type="PANTHER" id="PTHR34598:SF3">
    <property type="entry name" value="OXIDOREDUCTASE AN1597"/>
    <property type="match status" value="1"/>
</dbReference>
<dbReference type="NCBIfam" id="NF041278">
    <property type="entry name" value="CmcJ_NvfI_EfuI"/>
    <property type="match status" value="1"/>
</dbReference>
<comment type="similarity">
    <text evidence="1">Belongs to the asaB hydroxylase/desaturase family.</text>
</comment>
<accession>A0A5N7B0D2</accession>
<keyword evidence="3" id="KW-1185">Reference proteome</keyword>
<dbReference type="AlphaFoldDB" id="A0A5N7B0D2"/>
<reference evidence="2 3" key="1">
    <citation type="submission" date="2019-04" db="EMBL/GenBank/DDBJ databases">
        <title>Friends and foes A comparative genomics studyof 23 Aspergillus species from section Flavi.</title>
        <authorList>
            <consortium name="DOE Joint Genome Institute"/>
            <person name="Kjaerbolling I."/>
            <person name="Vesth T."/>
            <person name="Frisvad J.C."/>
            <person name="Nybo J.L."/>
            <person name="Theobald S."/>
            <person name="Kildgaard S."/>
            <person name="Isbrandt T."/>
            <person name="Kuo A."/>
            <person name="Sato A."/>
            <person name="Lyhne E.K."/>
            <person name="Kogle M.E."/>
            <person name="Wiebenga A."/>
            <person name="Kun R.S."/>
            <person name="Lubbers R.J."/>
            <person name="Makela M.R."/>
            <person name="Barry K."/>
            <person name="Chovatia M."/>
            <person name="Clum A."/>
            <person name="Daum C."/>
            <person name="Haridas S."/>
            <person name="He G."/>
            <person name="LaButti K."/>
            <person name="Lipzen A."/>
            <person name="Mondo S."/>
            <person name="Riley R."/>
            <person name="Salamov A."/>
            <person name="Simmons B.A."/>
            <person name="Magnuson J.K."/>
            <person name="Henrissat B."/>
            <person name="Mortensen U.H."/>
            <person name="Larsen T.O."/>
            <person name="Devries R.P."/>
            <person name="Grigoriev I.V."/>
            <person name="Machida M."/>
            <person name="Baker S.E."/>
            <person name="Andersen M.R."/>
        </authorList>
    </citation>
    <scope>NUCLEOTIDE SEQUENCE [LARGE SCALE GENOMIC DNA]</scope>
    <source>
        <strain evidence="2 3">IBT 29228</strain>
    </source>
</reference>
<organism evidence="2 3">
    <name type="scientific">Aspergillus bertholletiae</name>
    <dbReference type="NCBI Taxonomy" id="1226010"/>
    <lineage>
        <taxon>Eukaryota</taxon>
        <taxon>Fungi</taxon>
        <taxon>Dikarya</taxon>
        <taxon>Ascomycota</taxon>
        <taxon>Pezizomycotina</taxon>
        <taxon>Eurotiomycetes</taxon>
        <taxon>Eurotiomycetidae</taxon>
        <taxon>Eurotiales</taxon>
        <taxon>Aspergillaceae</taxon>
        <taxon>Aspergillus</taxon>
        <taxon>Aspergillus subgen. Circumdati</taxon>
    </lineage>
</organism>
<gene>
    <name evidence="2" type="ORF">BDV26DRAFT_299647</name>
</gene>
<name>A0A5N7B0D2_9EURO</name>
<dbReference type="Proteomes" id="UP000326198">
    <property type="component" value="Unassembled WGS sequence"/>
</dbReference>
<dbReference type="InterPro" id="IPR044053">
    <property type="entry name" value="AsaB-like"/>
</dbReference>
<evidence type="ECO:0000256" key="1">
    <source>
        <dbReference type="ARBA" id="ARBA00023604"/>
    </source>
</evidence>
<evidence type="ECO:0008006" key="4">
    <source>
        <dbReference type="Google" id="ProtNLM"/>
    </source>
</evidence>